<sequence>MSSTKSIDEAPVKPTNDLHDRDHKDADETTFNPRSLKFITIMLGMYMSVCLVALDRTIIAVAIPAMTNEFHSISDIGWYGSSYMLTAACFNPIFGRIYQLYSTKWVFLISILIFEIGSAVCGAAPTSAAFIVGRAVAGLGSAGIFQGGMMVIVGLVPLVKRPMYTAVFGMAFGVSAVLGPVVGGSFTDHLTWRWCFYLNLPIGGFTLLSIFLFFHMDPPKRENLSIVQQIQRLDPVGIFFFVPSIVCLILAMQWGGTTYAWSDPKMIGLLVAFGVLLIIFGIVETLTPETAMAPNRVVLNRSVAGSMIFTFLNYGSVMAIAYYLAIWFQAAKGETATHAGINTIPMVVSMVVSSIISAKITQFLGYYIPGLIACSLLSAVGSGMLSTMTRYSDHSYWIGYQVLFGFGLGCGAQQASLASQSVLPKKDVPLGLALGFLMQQLGGAVFLSVCQNIFATKLVDRLSGVAGLDAQKIVDTGATDIRTMVPSEELDAVVEAYNFAITRVFLVAAILSACTIAGVAMMEWKSIKGMKEAKSAEAVPGKVEETEKV</sequence>
<gene>
    <name evidence="8" type="ORF">EKO04_010848</name>
</gene>
<keyword evidence="4 6" id="KW-0472">Membrane</keyword>
<name>A0A8H7IVH6_9PLEO</name>
<evidence type="ECO:0000256" key="6">
    <source>
        <dbReference type="SAM" id="Phobius"/>
    </source>
</evidence>
<evidence type="ECO:0000256" key="4">
    <source>
        <dbReference type="ARBA" id="ARBA00023136"/>
    </source>
</evidence>
<organism evidence="8 9">
    <name type="scientific">Ascochyta lentis</name>
    <dbReference type="NCBI Taxonomy" id="205686"/>
    <lineage>
        <taxon>Eukaryota</taxon>
        <taxon>Fungi</taxon>
        <taxon>Dikarya</taxon>
        <taxon>Ascomycota</taxon>
        <taxon>Pezizomycotina</taxon>
        <taxon>Dothideomycetes</taxon>
        <taxon>Pleosporomycetidae</taxon>
        <taxon>Pleosporales</taxon>
        <taxon>Pleosporineae</taxon>
        <taxon>Didymellaceae</taxon>
        <taxon>Ascochyta</taxon>
    </lineage>
</organism>
<dbReference type="PANTHER" id="PTHR23501:SF201">
    <property type="entry name" value="MFS AFLATOXIN EFFLUX PUMP"/>
    <property type="match status" value="1"/>
</dbReference>
<dbReference type="Proteomes" id="UP000651452">
    <property type="component" value="Unassembled WGS sequence"/>
</dbReference>
<dbReference type="InterPro" id="IPR036259">
    <property type="entry name" value="MFS_trans_sf"/>
</dbReference>
<evidence type="ECO:0000256" key="5">
    <source>
        <dbReference type="SAM" id="MobiDB-lite"/>
    </source>
</evidence>
<accession>A0A8H7IVH6</accession>
<feature type="transmembrane region" description="Helical" evidence="6">
    <location>
        <begin position="43"/>
        <end position="64"/>
    </location>
</feature>
<dbReference type="SUPFAM" id="SSF103473">
    <property type="entry name" value="MFS general substrate transporter"/>
    <property type="match status" value="1"/>
</dbReference>
<feature type="transmembrane region" description="Helical" evidence="6">
    <location>
        <begin position="266"/>
        <end position="287"/>
    </location>
</feature>
<feature type="transmembrane region" description="Helical" evidence="6">
    <location>
        <begin position="131"/>
        <end position="156"/>
    </location>
</feature>
<feature type="transmembrane region" description="Helical" evidence="6">
    <location>
        <begin position="430"/>
        <end position="454"/>
    </location>
</feature>
<dbReference type="CDD" id="cd17502">
    <property type="entry name" value="MFS_Azr1_MDR_like"/>
    <property type="match status" value="1"/>
</dbReference>
<evidence type="ECO:0000256" key="2">
    <source>
        <dbReference type="ARBA" id="ARBA00022692"/>
    </source>
</evidence>
<dbReference type="PANTHER" id="PTHR23501">
    <property type="entry name" value="MAJOR FACILITATOR SUPERFAMILY"/>
    <property type="match status" value="1"/>
</dbReference>
<evidence type="ECO:0000259" key="7">
    <source>
        <dbReference type="PROSITE" id="PS50850"/>
    </source>
</evidence>
<proteinExistence type="predicted"/>
<feature type="transmembrane region" description="Helical" evidence="6">
    <location>
        <begin position="500"/>
        <end position="521"/>
    </location>
</feature>
<dbReference type="InterPro" id="IPR011701">
    <property type="entry name" value="MFS"/>
</dbReference>
<feature type="transmembrane region" description="Helical" evidence="6">
    <location>
        <begin position="235"/>
        <end position="254"/>
    </location>
</feature>
<dbReference type="FunFam" id="1.20.1250.20:FF:000196">
    <property type="entry name" value="MFS toxin efflux pump (AflT)"/>
    <property type="match status" value="1"/>
</dbReference>
<evidence type="ECO:0000256" key="3">
    <source>
        <dbReference type="ARBA" id="ARBA00022989"/>
    </source>
</evidence>
<dbReference type="Gene3D" id="1.20.1250.20">
    <property type="entry name" value="MFS general substrate transporter like domains"/>
    <property type="match status" value="1"/>
</dbReference>
<feature type="transmembrane region" description="Helical" evidence="6">
    <location>
        <begin position="363"/>
        <end position="385"/>
    </location>
</feature>
<feature type="transmembrane region" description="Helical" evidence="6">
    <location>
        <begin position="194"/>
        <end position="214"/>
    </location>
</feature>
<reference evidence="8" key="2">
    <citation type="submission" date="2020-09" db="EMBL/GenBank/DDBJ databases">
        <title>Reference genome assembly for Australian Ascochyta lentis isolate Al4.</title>
        <authorList>
            <person name="Lee R.C."/>
            <person name="Farfan-Caceres L.M."/>
            <person name="Debler J.W."/>
            <person name="Williams A.H."/>
            <person name="Henares B.M."/>
        </authorList>
    </citation>
    <scope>NUCLEOTIDE SEQUENCE</scope>
    <source>
        <strain evidence="8">Al4</strain>
    </source>
</reference>
<feature type="transmembrane region" description="Helical" evidence="6">
    <location>
        <begin position="163"/>
        <end position="182"/>
    </location>
</feature>
<feature type="transmembrane region" description="Helical" evidence="6">
    <location>
        <begin position="397"/>
        <end position="418"/>
    </location>
</feature>
<dbReference type="GO" id="GO:0005886">
    <property type="term" value="C:plasma membrane"/>
    <property type="evidence" value="ECO:0007669"/>
    <property type="project" value="TreeGrafter"/>
</dbReference>
<keyword evidence="3 6" id="KW-1133">Transmembrane helix</keyword>
<dbReference type="OrthoDB" id="10021397at2759"/>
<evidence type="ECO:0000313" key="8">
    <source>
        <dbReference type="EMBL" id="KAF9691460.1"/>
    </source>
</evidence>
<comment type="subcellular location">
    <subcellularLocation>
        <location evidence="1">Membrane</location>
        <topology evidence="1">Multi-pass membrane protein</topology>
    </subcellularLocation>
</comment>
<protein>
    <recommendedName>
        <fullName evidence="7">Major facilitator superfamily (MFS) profile domain-containing protein</fullName>
    </recommendedName>
</protein>
<feature type="transmembrane region" description="Helical" evidence="6">
    <location>
        <begin position="106"/>
        <end position="125"/>
    </location>
</feature>
<reference evidence="8" key="1">
    <citation type="submission" date="2018-12" db="EMBL/GenBank/DDBJ databases">
        <authorList>
            <person name="Syme R.A."/>
            <person name="Farfan-Caceres L."/>
            <person name="Lichtenzveig J."/>
        </authorList>
    </citation>
    <scope>NUCLEOTIDE SEQUENCE</scope>
    <source>
        <strain evidence="8">Al4</strain>
    </source>
</reference>
<dbReference type="AlphaFoldDB" id="A0A8H7IVH6"/>
<dbReference type="Pfam" id="PF07690">
    <property type="entry name" value="MFS_1"/>
    <property type="match status" value="1"/>
</dbReference>
<feature type="transmembrane region" description="Helical" evidence="6">
    <location>
        <begin position="308"/>
        <end position="330"/>
    </location>
</feature>
<dbReference type="EMBL" id="RZGK01000021">
    <property type="protein sequence ID" value="KAF9691460.1"/>
    <property type="molecule type" value="Genomic_DNA"/>
</dbReference>
<dbReference type="GO" id="GO:0022857">
    <property type="term" value="F:transmembrane transporter activity"/>
    <property type="evidence" value="ECO:0007669"/>
    <property type="project" value="InterPro"/>
</dbReference>
<feature type="transmembrane region" description="Helical" evidence="6">
    <location>
        <begin position="336"/>
        <end position="356"/>
    </location>
</feature>
<comment type="caution">
    <text evidence="8">The sequence shown here is derived from an EMBL/GenBank/DDBJ whole genome shotgun (WGS) entry which is preliminary data.</text>
</comment>
<feature type="transmembrane region" description="Helical" evidence="6">
    <location>
        <begin position="76"/>
        <end position="94"/>
    </location>
</feature>
<dbReference type="InterPro" id="IPR020846">
    <property type="entry name" value="MFS_dom"/>
</dbReference>
<evidence type="ECO:0000313" key="9">
    <source>
        <dbReference type="Proteomes" id="UP000651452"/>
    </source>
</evidence>
<dbReference type="FunFam" id="1.20.1720.10:FF:000012">
    <property type="entry name" value="MFS toxin efflux pump (AflT)"/>
    <property type="match status" value="1"/>
</dbReference>
<feature type="domain" description="Major facilitator superfamily (MFS) profile" evidence="7">
    <location>
        <begin position="41"/>
        <end position="527"/>
    </location>
</feature>
<keyword evidence="2 6" id="KW-0812">Transmembrane</keyword>
<feature type="region of interest" description="Disordered" evidence="5">
    <location>
        <begin position="1"/>
        <end position="26"/>
    </location>
</feature>
<evidence type="ECO:0000256" key="1">
    <source>
        <dbReference type="ARBA" id="ARBA00004141"/>
    </source>
</evidence>
<dbReference type="Gene3D" id="1.20.1720.10">
    <property type="entry name" value="Multidrug resistance protein D"/>
    <property type="match status" value="1"/>
</dbReference>
<dbReference type="PROSITE" id="PS50850">
    <property type="entry name" value="MFS"/>
    <property type="match status" value="1"/>
</dbReference>
<keyword evidence="9" id="KW-1185">Reference proteome</keyword>